<gene>
    <name evidence="2" type="ORF">SAMN05421771_3757</name>
</gene>
<reference evidence="2 3" key="1">
    <citation type="submission" date="2016-10" db="EMBL/GenBank/DDBJ databases">
        <authorList>
            <person name="de Groot N.N."/>
        </authorList>
    </citation>
    <scope>NUCLEOTIDE SEQUENCE [LARGE SCALE GENOMIC DNA]</scope>
    <source>
        <strain evidence="2 3">DSM 21001</strain>
    </source>
</reference>
<keyword evidence="3" id="KW-1185">Reference proteome</keyword>
<keyword evidence="1" id="KW-0472">Membrane</keyword>
<keyword evidence="1" id="KW-0812">Transmembrane</keyword>
<proteinExistence type="predicted"/>
<evidence type="ECO:0000256" key="1">
    <source>
        <dbReference type="SAM" id="Phobius"/>
    </source>
</evidence>
<dbReference type="OrthoDB" id="9852417at2"/>
<evidence type="ECO:0000313" key="2">
    <source>
        <dbReference type="EMBL" id="SFS20672.1"/>
    </source>
</evidence>
<organism evidence="2 3">
    <name type="scientific">Granulicella pectinivorans</name>
    <dbReference type="NCBI Taxonomy" id="474950"/>
    <lineage>
        <taxon>Bacteria</taxon>
        <taxon>Pseudomonadati</taxon>
        <taxon>Acidobacteriota</taxon>
        <taxon>Terriglobia</taxon>
        <taxon>Terriglobales</taxon>
        <taxon>Acidobacteriaceae</taxon>
        <taxon>Granulicella</taxon>
    </lineage>
</organism>
<dbReference type="AlphaFoldDB" id="A0A1I6MY91"/>
<name>A0A1I6MY91_9BACT</name>
<dbReference type="EMBL" id="FOZL01000002">
    <property type="protein sequence ID" value="SFS20672.1"/>
    <property type="molecule type" value="Genomic_DNA"/>
</dbReference>
<feature type="transmembrane region" description="Helical" evidence="1">
    <location>
        <begin position="12"/>
        <end position="31"/>
    </location>
</feature>
<accession>A0A1I6MY91</accession>
<protein>
    <submittedName>
        <fullName evidence="2">Uncharacterized protein</fullName>
    </submittedName>
</protein>
<keyword evidence="1" id="KW-1133">Transmembrane helix</keyword>
<dbReference type="Proteomes" id="UP000199024">
    <property type="component" value="Unassembled WGS sequence"/>
</dbReference>
<dbReference type="PROSITE" id="PS51257">
    <property type="entry name" value="PROKAR_LIPOPROTEIN"/>
    <property type="match status" value="1"/>
</dbReference>
<dbReference type="RefSeq" id="WP_089842495.1">
    <property type="nucleotide sequence ID" value="NZ_FOZL01000002.1"/>
</dbReference>
<dbReference type="STRING" id="474950.SAMN05421771_3757"/>
<sequence>MQTRTRRITWGFTLFTVILACGFAYLSHYLAVDHTGVPVNMPSDSTFIPGKFDYLKLHTRGEWVSCHSDVKSPTDWCRIANQSGDVIFEGKFLPVGMDKPLVDSQIHITSYNIDHHMVTGPTESFEVPVIPLEDGELLVPATDARPLALRWKQHPNELVSLNEGMAVPIN</sequence>
<evidence type="ECO:0000313" key="3">
    <source>
        <dbReference type="Proteomes" id="UP000199024"/>
    </source>
</evidence>